<sequence>MTIIQKKAYPYFLSKLSMSVITWPVSSRQSYYQFSSGIDDTPVMGSAKFIPYTPYNAVPISSTNSDRIGVSCQNRCSTLSSYLQLTRTIYRSVGRLCTSEPHSSMTPRDPASGQYPISIRIIDPFSCCLVDNLTPSLCLSSSAMLLTILQRIEKSYSQRLPRSSPSSVRNNRSLLEYAAS</sequence>
<accession>A0A0H5QJ09</accession>
<name>A0A0H5QJ09_9EUKA</name>
<dbReference type="EMBL" id="HACM01001200">
    <property type="protein sequence ID" value="CRZ01642.1"/>
    <property type="molecule type" value="Transcribed_RNA"/>
</dbReference>
<organism evidence="1">
    <name type="scientific">Spongospora subterranea</name>
    <dbReference type="NCBI Taxonomy" id="70186"/>
    <lineage>
        <taxon>Eukaryota</taxon>
        <taxon>Sar</taxon>
        <taxon>Rhizaria</taxon>
        <taxon>Endomyxa</taxon>
        <taxon>Phytomyxea</taxon>
        <taxon>Plasmodiophorida</taxon>
        <taxon>Plasmodiophoridae</taxon>
        <taxon>Spongospora</taxon>
    </lineage>
</organism>
<dbReference type="AlphaFoldDB" id="A0A0H5QJ09"/>
<evidence type="ECO:0000313" key="1">
    <source>
        <dbReference type="EMBL" id="CRZ01642.1"/>
    </source>
</evidence>
<reference evidence="1" key="1">
    <citation type="submission" date="2015-04" db="EMBL/GenBank/DDBJ databases">
        <title>The genome sequence of the plant pathogenic Rhizarian Plasmodiophora brassicae reveals insights in its biotrophic life cycle and the origin of chitin synthesis.</title>
        <authorList>
            <person name="Schwelm A."/>
            <person name="Fogelqvist J."/>
            <person name="Knaust A."/>
            <person name="Julke S."/>
            <person name="Lilja T."/>
            <person name="Dhandapani V."/>
            <person name="Bonilla-Rosso G."/>
            <person name="Karlsson M."/>
            <person name="Shevchenko A."/>
            <person name="Choi S.R."/>
            <person name="Kim H.G."/>
            <person name="Park J.Y."/>
            <person name="Lim Y.P."/>
            <person name="Ludwig-Muller J."/>
            <person name="Dixelius C."/>
        </authorList>
    </citation>
    <scope>NUCLEOTIDE SEQUENCE</scope>
    <source>
        <tissue evidence="1">Potato root galls</tissue>
    </source>
</reference>
<protein>
    <submittedName>
        <fullName evidence="1">Uncharacterized protein</fullName>
    </submittedName>
</protein>
<proteinExistence type="predicted"/>